<evidence type="ECO:0008006" key="3">
    <source>
        <dbReference type="Google" id="ProtNLM"/>
    </source>
</evidence>
<gene>
    <name evidence="1" type="ORF">SAMN05444003_1902</name>
</gene>
<dbReference type="Gene3D" id="1.20.120.160">
    <property type="entry name" value="HPT domain"/>
    <property type="match status" value="1"/>
</dbReference>
<sequence>MSDFTALLCSRGPDVAEDVVFAALEDMAAKIERLRLLWSESQLEDLRPLARRLHKISDGAGLTSLSAAVEAFRGAVTTENAVTMSATFQRIDRCLDASVETIWRVFDEN</sequence>
<protein>
    <recommendedName>
        <fullName evidence="3">Hpt domain-containing protein</fullName>
    </recommendedName>
</protein>
<dbReference type="RefSeq" id="WP_072900687.1">
    <property type="nucleotide sequence ID" value="NZ_FQXB01000002.1"/>
</dbReference>
<accession>A0A1M5PXK3</accession>
<dbReference type="STRING" id="1508389.SAMN05444003_1902"/>
<evidence type="ECO:0000313" key="2">
    <source>
        <dbReference type="Proteomes" id="UP000184074"/>
    </source>
</evidence>
<dbReference type="EMBL" id="FQXB01000002">
    <property type="protein sequence ID" value="SHH06382.1"/>
    <property type="molecule type" value="Genomic_DNA"/>
</dbReference>
<dbReference type="SUPFAM" id="SSF47226">
    <property type="entry name" value="Histidine-containing phosphotransfer domain, HPT domain"/>
    <property type="match status" value="1"/>
</dbReference>
<name>A0A1M5PXK3_9RHOB</name>
<reference evidence="1 2" key="1">
    <citation type="submission" date="2016-11" db="EMBL/GenBank/DDBJ databases">
        <authorList>
            <person name="Jaros S."/>
            <person name="Januszkiewicz K."/>
            <person name="Wedrychowicz H."/>
        </authorList>
    </citation>
    <scope>NUCLEOTIDE SEQUENCE [LARGE SCALE GENOMIC DNA]</scope>
    <source>
        <strain evidence="1 2">DSM 28715</strain>
    </source>
</reference>
<evidence type="ECO:0000313" key="1">
    <source>
        <dbReference type="EMBL" id="SHH06382.1"/>
    </source>
</evidence>
<proteinExistence type="predicted"/>
<dbReference type="InterPro" id="IPR036641">
    <property type="entry name" value="HPT_dom_sf"/>
</dbReference>
<organism evidence="1 2">
    <name type="scientific">Cognatiyoonia sediminum</name>
    <dbReference type="NCBI Taxonomy" id="1508389"/>
    <lineage>
        <taxon>Bacteria</taxon>
        <taxon>Pseudomonadati</taxon>
        <taxon>Pseudomonadota</taxon>
        <taxon>Alphaproteobacteria</taxon>
        <taxon>Rhodobacterales</taxon>
        <taxon>Paracoccaceae</taxon>
        <taxon>Cognatiyoonia</taxon>
    </lineage>
</organism>
<dbReference type="AlphaFoldDB" id="A0A1M5PXK3"/>
<dbReference type="GO" id="GO:0000160">
    <property type="term" value="P:phosphorelay signal transduction system"/>
    <property type="evidence" value="ECO:0007669"/>
    <property type="project" value="InterPro"/>
</dbReference>
<dbReference type="Proteomes" id="UP000184074">
    <property type="component" value="Unassembled WGS sequence"/>
</dbReference>
<keyword evidence="2" id="KW-1185">Reference proteome</keyword>